<dbReference type="Pfam" id="PF12652">
    <property type="entry name" value="CotJB"/>
    <property type="match status" value="1"/>
</dbReference>
<keyword evidence="4" id="KW-1185">Reference proteome</keyword>
<dbReference type="InterPro" id="IPR024207">
    <property type="entry name" value="CotJB_dom"/>
</dbReference>
<protein>
    <submittedName>
        <fullName evidence="3">Spore coat protein CotJB</fullName>
    </submittedName>
    <submittedName>
        <fullName evidence="2">Spore coat protein JB</fullName>
    </submittedName>
</protein>
<keyword evidence="2" id="KW-0946">Virion</keyword>
<dbReference type="EMBL" id="QICS01000001">
    <property type="protein sequence ID" value="PXV96254.1"/>
    <property type="molecule type" value="Genomic_DNA"/>
</dbReference>
<reference evidence="3" key="3">
    <citation type="submission" date="2018-07" db="EMBL/GenBank/DDBJ databases">
        <authorList>
            <person name="Quirk P.G."/>
            <person name="Krulwich T.A."/>
        </authorList>
    </citation>
    <scope>NUCLEOTIDE SEQUENCE</scope>
    <source>
        <strain evidence="3">CCRI-19302</strain>
    </source>
</reference>
<dbReference type="Proteomes" id="UP000216411">
    <property type="component" value="Unassembled WGS sequence"/>
</dbReference>
<reference evidence="2 5" key="2">
    <citation type="submission" date="2018-05" db="EMBL/GenBank/DDBJ databases">
        <title>Genomic Encyclopedia of Type Strains, Phase IV (KMG-IV): sequencing the most valuable type-strain genomes for metagenomic binning, comparative biology and taxonomic classification.</title>
        <authorList>
            <person name="Goeker M."/>
        </authorList>
    </citation>
    <scope>NUCLEOTIDE SEQUENCE [LARGE SCALE GENOMIC DNA]</scope>
    <source>
        <strain evidence="2 5">DSM 28816</strain>
    </source>
</reference>
<keyword evidence="2" id="KW-0167">Capsid protein</keyword>
<evidence type="ECO:0000313" key="4">
    <source>
        <dbReference type="Proteomes" id="UP000216411"/>
    </source>
</evidence>
<dbReference type="RefSeq" id="WP_110290379.1">
    <property type="nucleotide sequence ID" value="NZ_NOKA02000022.1"/>
</dbReference>
<dbReference type="InterPro" id="IPR016571">
    <property type="entry name" value="Spore_coat_assembly_CotJB"/>
</dbReference>
<accession>A0A318EYY3</accession>
<dbReference type="AlphaFoldDB" id="A0A318EYY3"/>
<evidence type="ECO:0000259" key="1">
    <source>
        <dbReference type="Pfam" id="PF12652"/>
    </source>
</evidence>
<dbReference type="PIRSF" id="PIRSF010606">
    <property type="entry name" value="Spore_coat_CotJB"/>
    <property type="match status" value="1"/>
</dbReference>
<reference evidence="3 4" key="1">
    <citation type="journal article" date="2017" name="Genome Announc.">
        <title>Draft Genome Sequence of a Sporulating and Motile Strain of Lachnotalea glycerini Isolated from Water in Quebec City, Canada.</title>
        <authorList>
            <person name="Maheux A.F."/>
            <person name="Boudreau D.K."/>
            <person name="Berube E."/>
            <person name="Boissinot M."/>
            <person name="Raymond F."/>
            <person name="Brodeur S."/>
            <person name="Corbeil J."/>
            <person name="Isabel S."/>
            <person name="Omar R.F."/>
            <person name="Bergeron M.G."/>
        </authorList>
    </citation>
    <scope>NUCLEOTIDE SEQUENCE [LARGE SCALE GENOMIC DNA]</scope>
    <source>
        <strain evidence="3 4">CCRI-19302</strain>
    </source>
</reference>
<evidence type="ECO:0000313" key="3">
    <source>
        <dbReference type="EMBL" id="RDY31060.1"/>
    </source>
</evidence>
<evidence type="ECO:0000313" key="5">
    <source>
        <dbReference type="Proteomes" id="UP000247523"/>
    </source>
</evidence>
<sequence>MNQNMDKNSLLKKIFAVSFAINDCTLYLDTHPCDEEALTCINELIPIRRNLLEKYSQCFGPLTIDSVMPTKKWEWAFGPMPWEGGCQ</sequence>
<feature type="domain" description="Protein CotJB" evidence="1">
    <location>
        <begin position="9"/>
        <end position="83"/>
    </location>
</feature>
<dbReference type="Proteomes" id="UP000247523">
    <property type="component" value="Unassembled WGS sequence"/>
</dbReference>
<dbReference type="EMBL" id="NOKA02000022">
    <property type="protein sequence ID" value="RDY31060.1"/>
    <property type="molecule type" value="Genomic_DNA"/>
</dbReference>
<name>A0A318EYY3_9FIRM</name>
<gene>
    <name evidence="2" type="ORF">C8E03_101889</name>
    <name evidence="3" type="ORF">CG710_011285</name>
</gene>
<dbReference type="OrthoDB" id="9804099at2"/>
<evidence type="ECO:0000313" key="2">
    <source>
        <dbReference type="EMBL" id="PXV96254.1"/>
    </source>
</evidence>
<proteinExistence type="predicted"/>
<comment type="caution">
    <text evidence="2">The sequence shown here is derived from an EMBL/GenBank/DDBJ whole genome shotgun (WGS) entry which is preliminary data.</text>
</comment>
<organism evidence="2 5">
    <name type="scientific">Lachnotalea glycerini</name>
    <dbReference type="NCBI Taxonomy" id="1763509"/>
    <lineage>
        <taxon>Bacteria</taxon>
        <taxon>Bacillati</taxon>
        <taxon>Bacillota</taxon>
        <taxon>Clostridia</taxon>
        <taxon>Lachnospirales</taxon>
        <taxon>Lachnospiraceae</taxon>
        <taxon>Lachnotalea</taxon>
    </lineage>
</organism>